<sequence length="62" mass="7314">MRRKNVQSTPETRPFKSNLRGRKRKLIAITERIISSFHSAGARAMVIHRANVERRTDFRCFN</sequence>
<dbReference type="Proteomes" id="UP000030765">
    <property type="component" value="Unassembled WGS sequence"/>
</dbReference>
<name>A0A084VJ91_ANOSI</name>
<organism evidence="1">
    <name type="scientific">Anopheles sinensis</name>
    <name type="common">Mosquito</name>
    <dbReference type="NCBI Taxonomy" id="74873"/>
    <lineage>
        <taxon>Eukaryota</taxon>
        <taxon>Metazoa</taxon>
        <taxon>Ecdysozoa</taxon>
        <taxon>Arthropoda</taxon>
        <taxon>Hexapoda</taxon>
        <taxon>Insecta</taxon>
        <taxon>Pterygota</taxon>
        <taxon>Neoptera</taxon>
        <taxon>Endopterygota</taxon>
        <taxon>Diptera</taxon>
        <taxon>Nematocera</taxon>
        <taxon>Culicoidea</taxon>
        <taxon>Culicidae</taxon>
        <taxon>Anophelinae</taxon>
        <taxon>Anopheles</taxon>
    </lineage>
</organism>
<protein>
    <submittedName>
        <fullName evidence="1 2">Xylose isomerase domain protein TIM barrel</fullName>
    </submittedName>
</protein>
<keyword evidence="3" id="KW-1185">Reference proteome</keyword>
<dbReference type="EnsemblMetazoa" id="ASIC005303-RA">
    <property type="protein sequence ID" value="ASIC005303-PA"/>
    <property type="gene ID" value="ASIC005303"/>
</dbReference>
<dbReference type="EMBL" id="ATLV01013476">
    <property type="status" value="NOT_ANNOTATED_CDS"/>
    <property type="molecule type" value="Genomic_DNA"/>
</dbReference>
<evidence type="ECO:0000313" key="2">
    <source>
        <dbReference type="EnsemblMetazoa" id="ASIC005303-PA"/>
    </source>
</evidence>
<proteinExistence type="predicted"/>
<accession>A0A084VJ91</accession>
<dbReference type="GO" id="GO:0016853">
    <property type="term" value="F:isomerase activity"/>
    <property type="evidence" value="ECO:0007669"/>
    <property type="project" value="UniProtKB-KW"/>
</dbReference>
<evidence type="ECO:0000313" key="3">
    <source>
        <dbReference type="Proteomes" id="UP000030765"/>
    </source>
</evidence>
<reference evidence="1 3" key="1">
    <citation type="journal article" date="2014" name="BMC Genomics">
        <title>Genome sequence of Anopheles sinensis provides insight into genetics basis of mosquito competence for malaria parasites.</title>
        <authorList>
            <person name="Zhou D."/>
            <person name="Zhang D."/>
            <person name="Ding G."/>
            <person name="Shi L."/>
            <person name="Hou Q."/>
            <person name="Ye Y."/>
            <person name="Xu Y."/>
            <person name="Zhou H."/>
            <person name="Xiong C."/>
            <person name="Li S."/>
            <person name="Yu J."/>
            <person name="Hong S."/>
            <person name="Yu X."/>
            <person name="Zou P."/>
            <person name="Chen C."/>
            <person name="Chang X."/>
            <person name="Wang W."/>
            <person name="Lv Y."/>
            <person name="Sun Y."/>
            <person name="Ma L."/>
            <person name="Shen B."/>
            <person name="Zhu C."/>
        </authorList>
    </citation>
    <scope>NUCLEOTIDE SEQUENCE [LARGE SCALE GENOMIC DNA]</scope>
</reference>
<gene>
    <name evidence="1" type="ORF">ZHAS_00005303</name>
</gene>
<dbReference type="VEuPathDB" id="VectorBase:ASIC005303"/>
<dbReference type="EMBL" id="KE524860">
    <property type="protein sequence ID" value="KFB38035.1"/>
    <property type="molecule type" value="Genomic_DNA"/>
</dbReference>
<evidence type="ECO:0000313" key="1">
    <source>
        <dbReference type="EMBL" id="KFB38035.1"/>
    </source>
</evidence>
<reference evidence="2" key="2">
    <citation type="submission" date="2020-05" db="UniProtKB">
        <authorList>
            <consortium name="EnsemblMetazoa"/>
        </authorList>
    </citation>
    <scope>IDENTIFICATION</scope>
</reference>
<dbReference type="AlphaFoldDB" id="A0A084VJ91"/>
<keyword evidence="1" id="KW-0413">Isomerase</keyword>